<feature type="compositionally biased region" description="Basic and acidic residues" evidence="1">
    <location>
        <begin position="1"/>
        <end position="20"/>
    </location>
</feature>
<accession>A0A0L7RB65</accession>
<evidence type="ECO:0000256" key="1">
    <source>
        <dbReference type="SAM" id="MobiDB-lite"/>
    </source>
</evidence>
<reference evidence="2 3" key="1">
    <citation type="submission" date="2015-07" db="EMBL/GenBank/DDBJ databases">
        <title>The genome of Habropoda laboriosa.</title>
        <authorList>
            <person name="Pan H."/>
            <person name="Kapheim K."/>
        </authorList>
    </citation>
    <scope>NUCLEOTIDE SEQUENCE [LARGE SCALE GENOMIC DNA]</scope>
    <source>
        <strain evidence="2">0110345459</strain>
    </source>
</reference>
<evidence type="ECO:0000313" key="2">
    <source>
        <dbReference type="EMBL" id="KOC68162.1"/>
    </source>
</evidence>
<organism evidence="2 3">
    <name type="scientific">Habropoda laboriosa</name>
    <dbReference type="NCBI Taxonomy" id="597456"/>
    <lineage>
        <taxon>Eukaryota</taxon>
        <taxon>Metazoa</taxon>
        <taxon>Ecdysozoa</taxon>
        <taxon>Arthropoda</taxon>
        <taxon>Hexapoda</taxon>
        <taxon>Insecta</taxon>
        <taxon>Pterygota</taxon>
        <taxon>Neoptera</taxon>
        <taxon>Endopterygota</taxon>
        <taxon>Hymenoptera</taxon>
        <taxon>Apocrita</taxon>
        <taxon>Aculeata</taxon>
        <taxon>Apoidea</taxon>
        <taxon>Anthophila</taxon>
        <taxon>Apidae</taxon>
        <taxon>Habropoda</taxon>
    </lineage>
</organism>
<dbReference type="EMBL" id="KQ414617">
    <property type="protein sequence ID" value="KOC68162.1"/>
    <property type="molecule type" value="Genomic_DNA"/>
</dbReference>
<proteinExistence type="predicted"/>
<feature type="region of interest" description="Disordered" evidence="1">
    <location>
        <begin position="1"/>
        <end position="22"/>
    </location>
</feature>
<name>A0A0L7RB65_9HYME</name>
<dbReference type="Proteomes" id="UP000053825">
    <property type="component" value="Unassembled WGS sequence"/>
</dbReference>
<keyword evidence="3" id="KW-1185">Reference proteome</keyword>
<dbReference type="AlphaFoldDB" id="A0A0L7RB65"/>
<sequence length="56" mass="6347">MVGIRQEEGRQGEGELREARGSVYRVGAGKQTTNTTTIAYETSRRQRITKLCLKYV</sequence>
<gene>
    <name evidence="2" type="ORF">WH47_03320</name>
</gene>
<evidence type="ECO:0000313" key="3">
    <source>
        <dbReference type="Proteomes" id="UP000053825"/>
    </source>
</evidence>
<protein>
    <submittedName>
        <fullName evidence="2">Uncharacterized protein</fullName>
    </submittedName>
</protein>